<sequence>MSYARLRSSEVGRLVRHYSSDINGSQYAKTIPNLNIGSHTKVIFQGFTGKQATFDAQQSIDYGTNIVGGTNPKRDGEHLGRPLFKTVREAQAKLKADASCIYVPASGAVAAIEEAVEAEVPLIVSVAEFIPLHDMLRVHSILRSQSKSRLLGANCPGMINPHGKCRLGFPPIPFYKPGEIAIVAKSGTLSYEAVASTTAAGVGQSIVVGIGGDPLPGTDFVDVLTILEHDEKTKAIVIVGEIGGYAEYRAAEWIKDYKKRTQNPKPIAGLIGGFQAKPGRVMGHAGASFYNEAETARAKHEALEKVGVVMTDHPSKFGNLMIDLLKNPTARTTPAQNLFTNQKRSYHTSMRRSSLGSRIVSQQRRNYIVSADTGAQLLQDYGLNYPSGSISIGIEIGIDRNTYTPSLTLTSPAGSEESYTVPIQYYSTDDQIQAALSEGAHKFQAKIENVEKLSEQVIQLFKIYKEKEAERLTIDFLYNPSSSSWQATKNAMEFNNSAFRTSKRQTDLWQKRIVRISSTEAEAVEHGIVYVPLAGNGNIGTIVNGAGLAMNTTDSLSALGGRPSNFLDTGGKATSETVSHSFRTVLTDPNVTAIFVNIFGGLTLGDMIAKGVILAYKEVGIKIPVVCRIRGTNEKEGQKLIAESGLPIEPFQDFEEAARRVIELANEGSNKKHEGPRRV</sequence>
<dbReference type="PANTHER" id="PTHR11117:SF6">
    <property type="entry name" value="SYNTHETASE SUBUNIT ALPHA, PUTATIVE (AFU_ORTHOLOGUE AFUA_1G10830)-RELATED"/>
    <property type="match status" value="1"/>
</dbReference>
<evidence type="ECO:0000256" key="1">
    <source>
        <dbReference type="ARBA" id="ARBA00022741"/>
    </source>
</evidence>
<dbReference type="InterPro" id="IPR017866">
    <property type="entry name" value="Succ-CoA_synthase_bsu_CS"/>
</dbReference>
<reference evidence="3" key="1">
    <citation type="submission" date="2021-03" db="EMBL/GenBank/DDBJ databases">
        <authorList>
            <person name="Tagirdzhanova G."/>
        </authorList>
    </citation>
    <scope>NUCLEOTIDE SEQUENCE</scope>
</reference>
<name>A0A8H3I6Y7_9LECA</name>
<dbReference type="EMBL" id="CAJPDQ010000002">
    <property type="protein sequence ID" value="CAF9905615.1"/>
    <property type="molecule type" value="Genomic_DNA"/>
</dbReference>
<dbReference type="InterPro" id="IPR016102">
    <property type="entry name" value="Succinyl-CoA_synth-like"/>
</dbReference>
<organism evidence="3 4">
    <name type="scientific">Gomphillus americanus</name>
    <dbReference type="NCBI Taxonomy" id="1940652"/>
    <lineage>
        <taxon>Eukaryota</taxon>
        <taxon>Fungi</taxon>
        <taxon>Dikarya</taxon>
        <taxon>Ascomycota</taxon>
        <taxon>Pezizomycotina</taxon>
        <taxon>Lecanoromycetes</taxon>
        <taxon>OSLEUM clade</taxon>
        <taxon>Ostropomycetidae</taxon>
        <taxon>Ostropales</taxon>
        <taxon>Graphidaceae</taxon>
        <taxon>Gomphilloideae</taxon>
        <taxon>Gomphillus</taxon>
    </lineage>
</organism>
<dbReference type="Proteomes" id="UP000664169">
    <property type="component" value="Unassembled WGS sequence"/>
</dbReference>
<keyword evidence="1" id="KW-0547">Nucleotide-binding</keyword>
<keyword evidence="4" id="KW-1185">Reference proteome</keyword>
<dbReference type="InterPro" id="IPR005811">
    <property type="entry name" value="SUCC_ACL_C"/>
</dbReference>
<proteinExistence type="predicted"/>
<comment type="caution">
    <text evidence="3">The sequence shown here is derived from an EMBL/GenBank/DDBJ whole genome shotgun (WGS) entry which is preliminary data.</text>
</comment>
<evidence type="ECO:0000259" key="2">
    <source>
        <dbReference type="SMART" id="SM00881"/>
    </source>
</evidence>
<dbReference type="AlphaFoldDB" id="A0A8H3I6Y7"/>
<dbReference type="GO" id="GO:0004775">
    <property type="term" value="F:succinate-CoA ligase (ADP-forming) activity"/>
    <property type="evidence" value="ECO:0007669"/>
    <property type="project" value="TreeGrafter"/>
</dbReference>
<dbReference type="FunFam" id="3.40.50.720:FF:000340">
    <property type="entry name" value="Succinyl-CoA synthetase subunit alpha"/>
    <property type="match status" value="1"/>
</dbReference>
<evidence type="ECO:0000313" key="3">
    <source>
        <dbReference type="EMBL" id="CAF9905615.1"/>
    </source>
</evidence>
<dbReference type="GO" id="GO:0009361">
    <property type="term" value="C:succinate-CoA ligase complex (ADP-forming)"/>
    <property type="evidence" value="ECO:0007669"/>
    <property type="project" value="TreeGrafter"/>
</dbReference>
<dbReference type="GO" id="GO:0006099">
    <property type="term" value="P:tricarboxylic acid cycle"/>
    <property type="evidence" value="ECO:0007669"/>
    <property type="project" value="TreeGrafter"/>
</dbReference>
<dbReference type="GO" id="GO:0005739">
    <property type="term" value="C:mitochondrion"/>
    <property type="evidence" value="ECO:0007669"/>
    <property type="project" value="TreeGrafter"/>
</dbReference>
<feature type="domain" description="CoA-binding" evidence="2">
    <location>
        <begin position="35"/>
        <end position="130"/>
    </location>
</feature>
<dbReference type="InterPro" id="IPR003781">
    <property type="entry name" value="CoA-bd"/>
</dbReference>
<accession>A0A8H3I6Y7</accession>
<dbReference type="PROSITE" id="PS01217">
    <property type="entry name" value="SUCCINYL_COA_LIG_3"/>
    <property type="match status" value="1"/>
</dbReference>
<dbReference type="Pfam" id="PF02629">
    <property type="entry name" value="CoA_binding"/>
    <property type="match status" value="1"/>
</dbReference>
<dbReference type="Pfam" id="PF00549">
    <property type="entry name" value="Ligase_CoA"/>
    <property type="match status" value="2"/>
</dbReference>
<gene>
    <name evidence="3" type="ORF">GOMPHAMPRED_003288</name>
</gene>
<dbReference type="PANTHER" id="PTHR11117">
    <property type="entry name" value="SUCCINYL-COA LIGASE SUBUNIT ALPHA"/>
    <property type="match status" value="1"/>
</dbReference>
<dbReference type="SMART" id="SM00881">
    <property type="entry name" value="CoA_binding"/>
    <property type="match status" value="1"/>
</dbReference>
<dbReference type="SUPFAM" id="SSF51735">
    <property type="entry name" value="NAD(P)-binding Rossmann-fold domains"/>
    <property type="match status" value="1"/>
</dbReference>
<dbReference type="Gene3D" id="3.40.50.720">
    <property type="entry name" value="NAD(P)-binding Rossmann-like Domain"/>
    <property type="match status" value="1"/>
</dbReference>
<evidence type="ECO:0000313" key="4">
    <source>
        <dbReference type="Proteomes" id="UP000664169"/>
    </source>
</evidence>
<dbReference type="SUPFAM" id="SSF52210">
    <property type="entry name" value="Succinyl-CoA synthetase domains"/>
    <property type="match status" value="2"/>
</dbReference>
<dbReference type="GO" id="GO:0000166">
    <property type="term" value="F:nucleotide binding"/>
    <property type="evidence" value="ECO:0007669"/>
    <property type="project" value="UniProtKB-KW"/>
</dbReference>
<dbReference type="InterPro" id="IPR036291">
    <property type="entry name" value="NAD(P)-bd_dom_sf"/>
</dbReference>
<dbReference type="Gene3D" id="3.40.50.261">
    <property type="entry name" value="Succinyl-CoA synthetase domains"/>
    <property type="match status" value="2"/>
</dbReference>
<dbReference type="GO" id="GO:0004776">
    <property type="term" value="F:succinate-CoA ligase (GDP-forming) activity"/>
    <property type="evidence" value="ECO:0007669"/>
    <property type="project" value="TreeGrafter"/>
</dbReference>
<dbReference type="FunFam" id="3.40.50.261:FF:000001">
    <property type="entry name" value="Succinate--CoA ligase [ADP-forming] subunit beta"/>
    <property type="match status" value="1"/>
</dbReference>
<dbReference type="OrthoDB" id="1664372at2759"/>
<protein>
    <recommendedName>
        <fullName evidence="2">CoA-binding domain-containing protein</fullName>
    </recommendedName>
</protein>
<dbReference type="PRINTS" id="PR01798">
    <property type="entry name" value="SCOASYNTHASE"/>
</dbReference>